<dbReference type="Gene3D" id="1.10.357.10">
    <property type="entry name" value="Tetracycline Repressor, domain 2"/>
    <property type="match status" value="1"/>
</dbReference>
<keyword evidence="1" id="KW-0805">Transcription regulation</keyword>
<dbReference type="OrthoDB" id="5242433at2"/>
<proteinExistence type="predicted"/>
<dbReference type="InterPro" id="IPR009057">
    <property type="entry name" value="Homeodomain-like_sf"/>
</dbReference>
<organism evidence="6 7">
    <name type="scientific">Mycolicibacterium wolinskyi</name>
    <dbReference type="NCBI Taxonomy" id="59750"/>
    <lineage>
        <taxon>Bacteria</taxon>
        <taxon>Bacillati</taxon>
        <taxon>Actinomycetota</taxon>
        <taxon>Actinomycetes</taxon>
        <taxon>Mycobacteriales</taxon>
        <taxon>Mycobacteriaceae</taxon>
        <taxon>Mycolicibacterium</taxon>
    </lineage>
</organism>
<dbReference type="EMBL" id="LQQA01000029">
    <property type="protein sequence ID" value="ORX12424.1"/>
    <property type="molecule type" value="Genomic_DNA"/>
</dbReference>
<keyword evidence="2 4" id="KW-0238">DNA-binding</keyword>
<feature type="domain" description="HTH tetR-type" evidence="5">
    <location>
        <begin position="7"/>
        <end position="67"/>
    </location>
</feature>
<evidence type="ECO:0000256" key="3">
    <source>
        <dbReference type="ARBA" id="ARBA00023163"/>
    </source>
</evidence>
<protein>
    <recommendedName>
        <fullName evidence="5">HTH tetR-type domain-containing protein</fullName>
    </recommendedName>
</protein>
<evidence type="ECO:0000259" key="5">
    <source>
        <dbReference type="PROSITE" id="PS50977"/>
    </source>
</evidence>
<evidence type="ECO:0000313" key="6">
    <source>
        <dbReference type="EMBL" id="ORX12424.1"/>
    </source>
</evidence>
<evidence type="ECO:0000313" key="7">
    <source>
        <dbReference type="Proteomes" id="UP000193964"/>
    </source>
</evidence>
<dbReference type="PANTHER" id="PTHR30055:SF234">
    <property type="entry name" value="HTH-TYPE TRANSCRIPTIONAL REGULATOR BETI"/>
    <property type="match status" value="1"/>
</dbReference>
<reference evidence="6 7" key="1">
    <citation type="submission" date="2016-01" db="EMBL/GenBank/DDBJ databases">
        <title>The new phylogeny of the genus Mycobacterium.</title>
        <authorList>
            <person name="Tarcisio F."/>
            <person name="Conor M."/>
            <person name="Antonella G."/>
            <person name="Elisabetta G."/>
            <person name="Giulia F.S."/>
            <person name="Sara T."/>
            <person name="Anna F."/>
            <person name="Clotilde B."/>
            <person name="Roberto B."/>
            <person name="Veronica D.S."/>
            <person name="Fabio R."/>
            <person name="Monica P."/>
            <person name="Olivier J."/>
            <person name="Enrico T."/>
            <person name="Nicola S."/>
        </authorList>
    </citation>
    <scope>NUCLEOTIDE SEQUENCE [LARGE SCALE GENOMIC DNA]</scope>
    <source>
        <strain evidence="6 7">ATCC 700010</strain>
    </source>
</reference>
<dbReference type="InterPro" id="IPR050109">
    <property type="entry name" value="HTH-type_TetR-like_transc_reg"/>
</dbReference>
<dbReference type="PROSITE" id="PS50977">
    <property type="entry name" value="HTH_TETR_2"/>
    <property type="match status" value="1"/>
</dbReference>
<dbReference type="Proteomes" id="UP000193964">
    <property type="component" value="Unassembled WGS sequence"/>
</dbReference>
<dbReference type="PRINTS" id="PR00455">
    <property type="entry name" value="HTHTETR"/>
</dbReference>
<feature type="DNA-binding region" description="H-T-H motif" evidence="4">
    <location>
        <begin position="30"/>
        <end position="49"/>
    </location>
</feature>
<evidence type="ECO:0000256" key="2">
    <source>
        <dbReference type="ARBA" id="ARBA00023125"/>
    </source>
</evidence>
<gene>
    <name evidence="6" type="ORF">AWC31_31035</name>
</gene>
<evidence type="ECO:0000256" key="1">
    <source>
        <dbReference type="ARBA" id="ARBA00023015"/>
    </source>
</evidence>
<dbReference type="GO" id="GO:0003700">
    <property type="term" value="F:DNA-binding transcription factor activity"/>
    <property type="evidence" value="ECO:0007669"/>
    <property type="project" value="TreeGrafter"/>
</dbReference>
<evidence type="ECO:0000256" key="4">
    <source>
        <dbReference type="PROSITE-ProRule" id="PRU00335"/>
    </source>
</evidence>
<name>A0A1X2F1V9_9MYCO</name>
<keyword evidence="3" id="KW-0804">Transcription</keyword>
<dbReference type="AlphaFoldDB" id="A0A1X2F1V9"/>
<dbReference type="GO" id="GO:0000976">
    <property type="term" value="F:transcription cis-regulatory region binding"/>
    <property type="evidence" value="ECO:0007669"/>
    <property type="project" value="TreeGrafter"/>
</dbReference>
<accession>A0A1X2F1V9</accession>
<comment type="caution">
    <text evidence="6">The sequence shown here is derived from an EMBL/GenBank/DDBJ whole genome shotgun (WGS) entry which is preliminary data.</text>
</comment>
<dbReference type="RefSeq" id="WP_085146121.1">
    <property type="nucleotide sequence ID" value="NZ_JACKUA010000030.1"/>
</dbReference>
<dbReference type="Pfam" id="PF00440">
    <property type="entry name" value="TetR_N"/>
    <property type="match status" value="1"/>
</dbReference>
<dbReference type="InterPro" id="IPR001647">
    <property type="entry name" value="HTH_TetR"/>
</dbReference>
<sequence>MGRVKAEDRRVEFIEAAVQIIAEHGVNGATTRRIAERAEAPLATLHYCFSSKEELFKGIYEHMISVLGDSVWHVRPGAGLGASAASLYRQLVTWYASDFNLSNAQLELYFWIKRHDKDAARRAYQVHIDLLAKKLREGMRDDDDPSLIDPLSRMIAINADGILPQLMVFDDEGYLENMTEAICESFRQLADSHRLFVRGSKTTPTLT</sequence>
<dbReference type="PANTHER" id="PTHR30055">
    <property type="entry name" value="HTH-TYPE TRANSCRIPTIONAL REGULATOR RUTR"/>
    <property type="match status" value="1"/>
</dbReference>
<dbReference type="SUPFAM" id="SSF46689">
    <property type="entry name" value="Homeodomain-like"/>
    <property type="match status" value="1"/>
</dbReference>